<dbReference type="STRING" id="1802617.A2886_00075"/>
<reference evidence="7 8" key="1">
    <citation type="journal article" date="2016" name="Nat. Commun.">
        <title>Thousands of microbial genomes shed light on interconnected biogeochemical processes in an aquifer system.</title>
        <authorList>
            <person name="Anantharaman K."/>
            <person name="Brown C.T."/>
            <person name="Hug L.A."/>
            <person name="Sharon I."/>
            <person name="Castelle C.J."/>
            <person name="Probst A.J."/>
            <person name="Thomas B.C."/>
            <person name="Singh A."/>
            <person name="Wilkins M.J."/>
            <person name="Karaoz U."/>
            <person name="Brodie E.L."/>
            <person name="Williams K.H."/>
            <person name="Hubbard S.S."/>
            <person name="Banfield J.F."/>
        </authorList>
    </citation>
    <scope>NUCLEOTIDE SEQUENCE [LARGE SCALE GENOMIC DNA]</scope>
</reference>
<dbReference type="InterPro" id="IPR002176">
    <property type="entry name" value="X-over_junc_endoDNase_RuvC"/>
</dbReference>
<evidence type="ECO:0000313" key="7">
    <source>
        <dbReference type="EMBL" id="OGC47328.1"/>
    </source>
</evidence>
<keyword evidence="6" id="KW-0234">DNA repair</keyword>
<dbReference type="GO" id="GO:0003677">
    <property type="term" value="F:DNA binding"/>
    <property type="evidence" value="ECO:0007669"/>
    <property type="project" value="UniProtKB-KW"/>
</dbReference>
<protein>
    <submittedName>
        <fullName evidence="7">Uncharacterized protein</fullName>
    </submittedName>
</protein>
<dbReference type="EMBL" id="MEVA01000013">
    <property type="protein sequence ID" value="OGC47328.1"/>
    <property type="molecule type" value="Genomic_DNA"/>
</dbReference>
<proteinExistence type="inferred from homology"/>
<dbReference type="GO" id="GO:0004520">
    <property type="term" value="F:DNA endonuclease activity"/>
    <property type="evidence" value="ECO:0007669"/>
    <property type="project" value="InterPro"/>
</dbReference>
<dbReference type="InterPro" id="IPR012337">
    <property type="entry name" value="RNaseH-like_sf"/>
</dbReference>
<organism evidence="7 8">
    <name type="scientific">candidate division WWE3 bacterium RIFCSPHIGHO2_01_FULL_42_13</name>
    <dbReference type="NCBI Taxonomy" id="1802617"/>
    <lineage>
        <taxon>Bacteria</taxon>
        <taxon>Katanobacteria</taxon>
    </lineage>
</organism>
<keyword evidence="3" id="KW-0460">Magnesium</keyword>
<keyword evidence="2" id="KW-0227">DNA damage</keyword>
<evidence type="ECO:0000256" key="5">
    <source>
        <dbReference type="ARBA" id="ARBA00023172"/>
    </source>
</evidence>
<dbReference type="SUPFAM" id="SSF53098">
    <property type="entry name" value="Ribonuclease H-like"/>
    <property type="match status" value="1"/>
</dbReference>
<dbReference type="Proteomes" id="UP000176608">
    <property type="component" value="Unassembled WGS sequence"/>
</dbReference>
<dbReference type="GO" id="GO:0006310">
    <property type="term" value="P:DNA recombination"/>
    <property type="evidence" value="ECO:0007669"/>
    <property type="project" value="UniProtKB-KW"/>
</dbReference>
<gene>
    <name evidence="7" type="ORF">A2886_00075</name>
</gene>
<evidence type="ECO:0000256" key="2">
    <source>
        <dbReference type="ARBA" id="ARBA00022763"/>
    </source>
</evidence>
<keyword evidence="5" id="KW-0233">DNA recombination</keyword>
<evidence type="ECO:0000256" key="4">
    <source>
        <dbReference type="ARBA" id="ARBA00023125"/>
    </source>
</evidence>
<dbReference type="AlphaFoldDB" id="A0A1F4UQU0"/>
<evidence type="ECO:0000256" key="6">
    <source>
        <dbReference type="ARBA" id="ARBA00023204"/>
    </source>
</evidence>
<name>A0A1F4UQU0_UNCKA</name>
<sequence>MPKSPKPLKEIITIGVDSSTTNCGVAIFRNGTLVETCNFTFPGTYDLDKLEKIISVFDKLFTKHKPQMVILEKPAPVRNSKTLTALNQVAGAIWATAAMHGAFIDDMHNKIIKKVMGIEGKHDAIRKVKESYGFEVVTDHEADAVLTVEAYRIHMSAQSID</sequence>
<evidence type="ECO:0000256" key="1">
    <source>
        <dbReference type="ARBA" id="ARBA00009518"/>
    </source>
</evidence>
<dbReference type="Gene3D" id="3.30.420.10">
    <property type="entry name" value="Ribonuclease H-like superfamily/Ribonuclease H"/>
    <property type="match status" value="1"/>
</dbReference>
<evidence type="ECO:0000313" key="8">
    <source>
        <dbReference type="Proteomes" id="UP000176608"/>
    </source>
</evidence>
<dbReference type="Pfam" id="PF02075">
    <property type="entry name" value="RuvC"/>
    <property type="match status" value="1"/>
</dbReference>
<keyword evidence="4" id="KW-0238">DNA-binding</keyword>
<dbReference type="GO" id="GO:0006281">
    <property type="term" value="P:DNA repair"/>
    <property type="evidence" value="ECO:0007669"/>
    <property type="project" value="UniProtKB-KW"/>
</dbReference>
<comment type="similarity">
    <text evidence="1">Belongs to the RuvC family.</text>
</comment>
<evidence type="ECO:0000256" key="3">
    <source>
        <dbReference type="ARBA" id="ARBA00022842"/>
    </source>
</evidence>
<accession>A0A1F4UQU0</accession>
<comment type="caution">
    <text evidence="7">The sequence shown here is derived from an EMBL/GenBank/DDBJ whole genome shotgun (WGS) entry which is preliminary data.</text>
</comment>
<dbReference type="InterPro" id="IPR036397">
    <property type="entry name" value="RNaseH_sf"/>
</dbReference>